<feature type="compositionally biased region" description="Basic and acidic residues" evidence="6">
    <location>
        <begin position="138"/>
        <end position="158"/>
    </location>
</feature>
<organism evidence="8 9">
    <name type="scientific">Hevea brasiliensis</name>
    <name type="common">Para rubber tree</name>
    <name type="synonym">Siphonia brasiliensis</name>
    <dbReference type="NCBI Taxonomy" id="3981"/>
    <lineage>
        <taxon>Eukaryota</taxon>
        <taxon>Viridiplantae</taxon>
        <taxon>Streptophyta</taxon>
        <taxon>Embryophyta</taxon>
        <taxon>Tracheophyta</taxon>
        <taxon>Spermatophyta</taxon>
        <taxon>Magnoliopsida</taxon>
        <taxon>eudicotyledons</taxon>
        <taxon>Gunneridae</taxon>
        <taxon>Pentapetalae</taxon>
        <taxon>rosids</taxon>
        <taxon>fabids</taxon>
        <taxon>Malpighiales</taxon>
        <taxon>Euphorbiaceae</taxon>
        <taxon>Crotonoideae</taxon>
        <taxon>Micrandreae</taxon>
        <taxon>Hevea</taxon>
    </lineage>
</organism>
<feature type="region of interest" description="Disordered" evidence="6">
    <location>
        <begin position="264"/>
        <end position="300"/>
    </location>
</feature>
<keyword evidence="9" id="KW-1185">Reference proteome</keyword>
<evidence type="ECO:0000259" key="7">
    <source>
        <dbReference type="Pfam" id="PF06886"/>
    </source>
</evidence>
<evidence type="ECO:0000256" key="5">
    <source>
        <dbReference type="ARBA" id="ARBA00023212"/>
    </source>
</evidence>
<dbReference type="Proteomes" id="UP001174677">
    <property type="component" value="Chromosome 16"/>
</dbReference>
<comment type="subcellular location">
    <subcellularLocation>
        <location evidence="1">Cytoplasm</location>
        <location evidence="1">Cytoskeleton</location>
    </subcellularLocation>
</comment>
<dbReference type="EMBL" id="JARPOI010000016">
    <property type="protein sequence ID" value="KAJ9147546.1"/>
    <property type="molecule type" value="Genomic_DNA"/>
</dbReference>
<keyword evidence="4" id="KW-0493">Microtubule</keyword>
<feature type="compositionally biased region" description="Low complexity" evidence="6">
    <location>
        <begin position="33"/>
        <end position="43"/>
    </location>
</feature>
<keyword evidence="5" id="KW-0206">Cytoskeleton</keyword>
<evidence type="ECO:0000313" key="8">
    <source>
        <dbReference type="EMBL" id="KAJ9147546.1"/>
    </source>
</evidence>
<evidence type="ECO:0000313" key="9">
    <source>
        <dbReference type="Proteomes" id="UP001174677"/>
    </source>
</evidence>
<feature type="compositionally biased region" description="Polar residues" evidence="6">
    <location>
        <begin position="289"/>
        <end position="300"/>
    </location>
</feature>
<reference evidence="8" key="1">
    <citation type="journal article" date="2023" name="Plant Biotechnol. J.">
        <title>Chromosome-level wild Hevea brasiliensis genome provides new tools for genomic-assisted breeding and valuable loci to elevate rubber yield.</title>
        <authorList>
            <person name="Cheng H."/>
            <person name="Song X."/>
            <person name="Hu Y."/>
            <person name="Wu T."/>
            <person name="Yang Q."/>
            <person name="An Z."/>
            <person name="Feng S."/>
            <person name="Deng Z."/>
            <person name="Wu W."/>
            <person name="Zeng X."/>
            <person name="Tu M."/>
            <person name="Wang X."/>
            <person name="Huang H."/>
        </authorList>
    </citation>
    <scope>NUCLEOTIDE SEQUENCE</scope>
    <source>
        <strain evidence="8">MT/VB/25A 57/8</strain>
    </source>
</reference>
<feature type="domain" description="TPX2 C-terminal" evidence="7">
    <location>
        <begin position="431"/>
        <end position="505"/>
    </location>
</feature>
<evidence type="ECO:0000256" key="2">
    <source>
        <dbReference type="ARBA" id="ARBA00005885"/>
    </source>
</evidence>
<name>A0ABQ9KUR8_HEVBR</name>
<gene>
    <name evidence="8" type="ORF">P3X46_029696</name>
</gene>
<dbReference type="InterPro" id="IPR027329">
    <property type="entry name" value="TPX2_C"/>
</dbReference>
<feature type="region of interest" description="Disordered" evidence="6">
    <location>
        <begin position="23"/>
        <end position="74"/>
    </location>
</feature>
<evidence type="ECO:0000256" key="4">
    <source>
        <dbReference type="ARBA" id="ARBA00022701"/>
    </source>
</evidence>
<comment type="caution">
    <text evidence="8">The sequence shown here is derived from an EMBL/GenBank/DDBJ whole genome shotgun (WGS) entry which is preliminary data.</text>
</comment>
<accession>A0ABQ9KUR8</accession>
<proteinExistence type="inferred from homology"/>
<keyword evidence="3" id="KW-0963">Cytoplasm</keyword>
<comment type="similarity">
    <text evidence="2">Belongs to the TPX2 family.</text>
</comment>
<protein>
    <recommendedName>
        <fullName evidence="7">TPX2 C-terminal domain-containing protein</fullName>
    </recommendedName>
</protein>
<feature type="compositionally biased region" description="Polar residues" evidence="6">
    <location>
        <begin position="182"/>
        <end position="198"/>
    </location>
</feature>
<sequence>MDLSTKTSISVTPMKDPLAFQSKVHGISKISENSNPNNSYSSPGAKPTNSPMIKSAKSQKSASKNPIINHNAVPYFPRNKIRERKFVVAKKNSKKEKVNSTSTVDCKCKERFGGNVNKCLCVAYETLRASQEEFFKKRDSTGEKDELDKEKVSDYKAESEEEDEIEKGFMAQKDEAEGGYGSDNQSLGESEQSGQVGISTIKRRRDRLLEQARNSIPESGIVMHLVKAFEQLRTIPDPKESDKKEDEKIKEEKKKAMLWVLPGLQNPKVPDIQTNSSFSLPEFQHSKMPKSQDSPSSLCPSDLFLTSENLGLDPRLSVSSSWDSSKCSISSRTSNGGRRSRRNSSESCGTMGGSRWKKKQLKTTCQKPFKLRTEQRGRKKEEEFMKKLQEMMAEEEKQRIPVAQGLPWTTDEPECLIKPLVRENTRPIDLKLHSDIRAVERAEFDQQVAEKLSLIEQYKMERERQQKMAEEEEISRLRKELVPKAQPMPYFDRPFIPRRSMKHPTVPKEPKFHIPQHKKIKCCLSWNDLSTFTYQQ</sequence>
<evidence type="ECO:0000256" key="6">
    <source>
        <dbReference type="SAM" id="MobiDB-lite"/>
    </source>
</evidence>
<feature type="region of interest" description="Disordered" evidence="6">
    <location>
        <begin position="316"/>
        <end position="360"/>
    </location>
</feature>
<dbReference type="Pfam" id="PF06886">
    <property type="entry name" value="TPX2"/>
    <property type="match status" value="1"/>
</dbReference>
<feature type="compositionally biased region" description="Low complexity" evidence="6">
    <location>
        <begin position="317"/>
        <end position="337"/>
    </location>
</feature>
<dbReference type="InterPro" id="IPR009675">
    <property type="entry name" value="TPX2_fam"/>
</dbReference>
<feature type="region of interest" description="Disordered" evidence="6">
    <location>
        <begin position="138"/>
        <end position="200"/>
    </location>
</feature>
<feature type="compositionally biased region" description="Low complexity" evidence="6">
    <location>
        <begin position="54"/>
        <end position="64"/>
    </location>
</feature>
<evidence type="ECO:0000256" key="3">
    <source>
        <dbReference type="ARBA" id="ARBA00022490"/>
    </source>
</evidence>
<dbReference type="PANTHER" id="PTHR14326">
    <property type="entry name" value="TARGETING PROTEIN FOR XKLP2"/>
    <property type="match status" value="1"/>
</dbReference>
<dbReference type="PANTHER" id="PTHR14326:SF58">
    <property type="entry name" value="TPX2 (TARGETING PROTEIN FOR XKLP2) PROTEIN FAMILY"/>
    <property type="match status" value="1"/>
</dbReference>
<feature type="region of interest" description="Disordered" evidence="6">
    <location>
        <begin position="493"/>
        <end position="512"/>
    </location>
</feature>
<evidence type="ECO:0000256" key="1">
    <source>
        <dbReference type="ARBA" id="ARBA00004245"/>
    </source>
</evidence>